<keyword evidence="8" id="KW-1185">Reference proteome</keyword>
<comment type="caution">
    <text evidence="7">The sequence shown here is derived from an EMBL/GenBank/DDBJ whole genome shotgun (WGS) entry which is preliminary data.</text>
</comment>
<evidence type="ECO:0000256" key="5">
    <source>
        <dbReference type="SAM" id="MobiDB-lite"/>
    </source>
</evidence>
<gene>
    <name evidence="7" type="ORF">Bca52824_002097</name>
</gene>
<protein>
    <recommendedName>
        <fullName evidence="6">NAC domain-containing protein</fullName>
    </recommendedName>
</protein>
<dbReference type="AlphaFoldDB" id="A0A8X7WK66"/>
<dbReference type="Proteomes" id="UP000886595">
    <property type="component" value="Unassembled WGS sequence"/>
</dbReference>
<feature type="compositionally biased region" description="Polar residues" evidence="5">
    <location>
        <begin position="383"/>
        <end position="392"/>
    </location>
</feature>
<dbReference type="OrthoDB" id="1114102at2759"/>
<dbReference type="PANTHER" id="PTHR31719:SF43">
    <property type="entry name" value="NAC TRANSCRIPTION FACTOR 56"/>
    <property type="match status" value="1"/>
</dbReference>
<accession>A0A8X7WK66</accession>
<name>A0A8X7WK66_BRACI</name>
<dbReference type="EMBL" id="JAAMPC010000001">
    <property type="protein sequence ID" value="KAG2330917.1"/>
    <property type="molecule type" value="Genomic_DNA"/>
</dbReference>
<dbReference type="Gene3D" id="2.170.150.80">
    <property type="entry name" value="NAC domain"/>
    <property type="match status" value="1"/>
</dbReference>
<sequence length="646" mass="73009">MTLKRTRGSHFNPTNFELLNILQGRIVRNKRCSFITDMQNLYEREPWLLQHVRHVRFYENEWLYFVRRNKRPGMKKADSKRPSRKVGESGIWKTTGTVIQIKNQDGVNLGSMRHISFKANSETVKDGITTGWTMHEFVLDKPWFQDVVLCRIRFYKRKENAQYAPRFLPIVIGREQGETIHLGVAAAGEELQHVDAPVETHEAEGIEQLTGSCSREVVSYLASQQIIMAQDSNYPILNGGMMQHEDFGSYGQHHNHIIGQMETSGQGSGDMIEYQNQYLGQETTDTRQVPVMMNQALNEWNGYSGSSLAHQYLGKDMAAQGQHFSVNGSMEKHQGFGSYGQLSGELLGQQQGHILGRQATCVSLMEDHQKQSQNLFGGHGTDPSHSAQAMEEAQQQWNGYFGPYSAQPYNQGVLEQQDFGSSALGLAQNHQYFGQNNDSSALSEPAAQQQHLGEGSNLSLIQHQNQILGQATLLSPMEQLFRQGTDPSQVPAMMNQALEEQHYVPWSAQPNDQYKGQNSPTVPVKTQQQQDSFVRNSPAQLQPEAQDNVPLRNQTIEAQTTDLPMDQGVDEPDRGIVGSPTYNELYQEFLGEEEMDSEMDNIWTDFLNEEWVQKLGKNTPEEEAELMADLTNCETFESFFDSLLSN</sequence>
<feature type="region of interest" description="Disordered" evidence="5">
    <location>
        <begin position="508"/>
        <end position="535"/>
    </location>
</feature>
<keyword evidence="1" id="KW-0805">Transcription regulation</keyword>
<dbReference type="Pfam" id="PF02365">
    <property type="entry name" value="NAM"/>
    <property type="match status" value="1"/>
</dbReference>
<evidence type="ECO:0000313" key="7">
    <source>
        <dbReference type="EMBL" id="KAG2330917.1"/>
    </source>
</evidence>
<reference evidence="7 8" key="1">
    <citation type="submission" date="2020-02" db="EMBL/GenBank/DDBJ databases">
        <authorList>
            <person name="Ma Q."/>
            <person name="Huang Y."/>
            <person name="Song X."/>
            <person name="Pei D."/>
        </authorList>
    </citation>
    <scope>NUCLEOTIDE SEQUENCE [LARGE SCALE GENOMIC DNA]</scope>
    <source>
        <strain evidence="7">Sxm20200214</strain>
        <tissue evidence="7">Leaf</tissue>
    </source>
</reference>
<dbReference type="PROSITE" id="PS51005">
    <property type="entry name" value="NAC"/>
    <property type="match status" value="1"/>
</dbReference>
<dbReference type="InterPro" id="IPR036093">
    <property type="entry name" value="NAC_dom_sf"/>
</dbReference>
<dbReference type="SUPFAM" id="SSF101941">
    <property type="entry name" value="NAC domain"/>
    <property type="match status" value="1"/>
</dbReference>
<keyword evidence="2" id="KW-0238">DNA-binding</keyword>
<dbReference type="PANTHER" id="PTHR31719">
    <property type="entry name" value="NAC TRANSCRIPTION FACTOR 56"/>
    <property type="match status" value="1"/>
</dbReference>
<evidence type="ECO:0000256" key="2">
    <source>
        <dbReference type="ARBA" id="ARBA00023125"/>
    </source>
</evidence>
<organism evidence="7 8">
    <name type="scientific">Brassica carinata</name>
    <name type="common">Ethiopian mustard</name>
    <name type="synonym">Abyssinian cabbage</name>
    <dbReference type="NCBI Taxonomy" id="52824"/>
    <lineage>
        <taxon>Eukaryota</taxon>
        <taxon>Viridiplantae</taxon>
        <taxon>Streptophyta</taxon>
        <taxon>Embryophyta</taxon>
        <taxon>Tracheophyta</taxon>
        <taxon>Spermatophyta</taxon>
        <taxon>Magnoliopsida</taxon>
        <taxon>eudicotyledons</taxon>
        <taxon>Gunneridae</taxon>
        <taxon>Pentapetalae</taxon>
        <taxon>rosids</taxon>
        <taxon>malvids</taxon>
        <taxon>Brassicales</taxon>
        <taxon>Brassicaceae</taxon>
        <taxon>Brassiceae</taxon>
        <taxon>Brassica</taxon>
    </lineage>
</organism>
<proteinExistence type="predicted"/>
<evidence type="ECO:0000256" key="3">
    <source>
        <dbReference type="ARBA" id="ARBA00023163"/>
    </source>
</evidence>
<dbReference type="InterPro" id="IPR003441">
    <property type="entry name" value="NAC-dom"/>
</dbReference>
<evidence type="ECO:0000259" key="6">
    <source>
        <dbReference type="PROSITE" id="PS51005"/>
    </source>
</evidence>
<keyword evidence="4" id="KW-0539">Nucleus</keyword>
<dbReference type="GO" id="GO:0006355">
    <property type="term" value="P:regulation of DNA-templated transcription"/>
    <property type="evidence" value="ECO:0007669"/>
    <property type="project" value="InterPro"/>
</dbReference>
<evidence type="ECO:0000313" key="8">
    <source>
        <dbReference type="Proteomes" id="UP000886595"/>
    </source>
</evidence>
<feature type="region of interest" description="Disordered" evidence="5">
    <location>
        <begin position="559"/>
        <end position="579"/>
    </location>
</feature>
<dbReference type="GO" id="GO:0003677">
    <property type="term" value="F:DNA binding"/>
    <property type="evidence" value="ECO:0007669"/>
    <property type="project" value="UniProtKB-KW"/>
</dbReference>
<evidence type="ECO:0000256" key="4">
    <source>
        <dbReference type="ARBA" id="ARBA00023242"/>
    </source>
</evidence>
<feature type="domain" description="NAC" evidence="6">
    <location>
        <begin position="5"/>
        <end position="155"/>
    </location>
</feature>
<feature type="region of interest" description="Disordered" evidence="5">
    <location>
        <begin position="373"/>
        <end position="392"/>
    </location>
</feature>
<evidence type="ECO:0000256" key="1">
    <source>
        <dbReference type="ARBA" id="ARBA00023015"/>
    </source>
</evidence>
<keyword evidence="3" id="KW-0804">Transcription</keyword>